<dbReference type="Proteomes" id="UP000076722">
    <property type="component" value="Unassembled WGS sequence"/>
</dbReference>
<dbReference type="AlphaFoldDB" id="A0A165AMC4"/>
<reference evidence="1 2" key="1">
    <citation type="journal article" date="2016" name="Mol. Biol. Evol.">
        <title>Comparative Genomics of Early-Diverging Mushroom-Forming Fungi Provides Insights into the Origins of Lignocellulose Decay Capabilities.</title>
        <authorList>
            <person name="Nagy L.G."/>
            <person name="Riley R."/>
            <person name="Tritt A."/>
            <person name="Adam C."/>
            <person name="Daum C."/>
            <person name="Floudas D."/>
            <person name="Sun H."/>
            <person name="Yadav J.S."/>
            <person name="Pangilinan J."/>
            <person name="Larsson K.H."/>
            <person name="Matsuura K."/>
            <person name="Barry K."/>
            <person name="Labutti K."/>
            <person name="Kuo R."/>
            <person name="Ohm R.A."/>
            <person name="Bhattacharya S.S."/>
            <person name="Shirouzu T."/>
            <person name="Yoshinaga Y."/>
            <person name="Martin F.M."/>
            <person name="Grigoriev I.V."/>
            <person name="Hibbett D.S."/>
        </authorList>
    </citation>
    <scope>NUCLEOTIDE SEQUENCE [LARGE SCALE GENOMIC DNA]</scope>
    <source>
        <strain evidence="1 2">HHB9708</strain>
    </source>
</reference>
<accession>A0A165AMC4</accession>
<name>A0A165AMC4_9AGAM</name>
<evidence type="ECO:0000313" key="2">
    <source>
        <dbReference type="Proteomes" id="UP000076722"/>
    </source>
</evidence>
<gene>
    <name evidence="1" type="ORF">SISNIDRAFT_448146</name>
</gene>
<dbReference type="EMBL" id="KV419394">
    <property type="protein sequence ID" value="KZS99268.1"/>
    <property type="molecule type" value="Genomic_DNA"/>
</dbReference>
<protein>
    <submittedName>
        <fullName evidence="1">Uncharacterized protein</fullName>
    </submittedName>
</protein>
<sequence length="95" mass="10872">MIAGYRLESNWSGLRRWNLSAERHGFAGVVAQKLNRRHTITRPKSDANATTSTLNPSDWTSPFYPSFLWLPQILFVICLTTPPSRHYSNVQSCHI</sequence>
<organism evidence="1 2">
    <name type="scientific">Sistotremastrum niveocremeum HHB9708</name>
    <dbReference type="NCBI Taxonomy" id="1314777"/>
    <lineage>
        <taxon>Eukaryota</taxon>
        <taxon>Fungi</taxon>
        <taxon>Dikarya</taxon>
        <taxon>Basidiomycota</taxon>
        <taxon>Agaricomycotina</taxon>
        <taxon>Agaricomycetes</taxon>
        <taxon>Sistotremastrales</taxon>
        <taxon>Sistotremastraceae</taxon>
        <taxon>Sertulicium</taxon>
        <taxon>Sertulicium niveocremeum</taxon>
    </lineage>
</organism>
<proteinExistence type="predicted"/>
<evidence type="ECO:0000313" key="1">
    <source>
        <dbReference type="EMBL" id="KZS99268.1"/>
    </source>
</evidence>
<keyword evidence="2" id="KW-1185">Reference proteome</keyword>